<dbReference type="AlphaFoldDB" id="A0A1G9R2S7"/>
<dbReference type="SUPFAM" id="SSF56112">
    <property type="entry name" value="Protein kinase-like (PK-like)"/>
    <property type="match status" value="1"/>
</dbReference>
<gene>
    <name evidence="1" type="ORF">SAMN04488074_117128</name>
</gene>
<dbReference type="Proteomes" id="UP000199682">
    <property type="component" value="Unassembled WGS sequence"/>
</dbReference>
<dbReference type="EMBL" id="FNET01000017">
    <property type="protein sequence ID" value="SDM16745.1"/>
    <property type="molecule type" value="Genomic_DNA"/>
</dbReference>
<evidence type="ECO:0008006" key="3">
    <source>
        <dbReference type="Google" id="ProtNLM"/>
    </source>
</evidence>
<protein>
    <recommendedName>
        <fullName evidence="3">Phosphotransferase enzyme family protein</fullName>
    </recommendedName>
</protein>
<organism evidence="1 2">
    <name type="scientific">Lentzea albidocapillata subsp. violacea</name>
    <dbReference type="NCBI Taxonomy" id="128104"/>
    <lineage>
        <taxon>Bacteria</taxon>
        <taxon>Bacillati</taxon>
        <taxon>Actinomycetota</taxon>
        <taxon>Actinomycetes</taxon>
        <taxon>Pseudonocardiales</taxon>
        <taxon>Pseudonocardiaceae</taxon>
        <taxon>Lentzea</taxon>
    </lineage>
</organism>
<evidence type="ECO:0000313" key="1">
    <source>
        <dbReference type="EMBL" id="SDM16745.1"/>
    </source>
</evidence>
<reference evidence="2" key="1">
    <citation type="submission" date="2016-10" db="EMBL/GenBank/DDBJ databases">
        <authorList>
            <person name="Varghese N."/>
            <person name="Submissions S."/>
        </authorList>
    </citation>
    <scope>NUCLEOTIDE SEQUENCE [LARGE SCALE GENOMIC DNA]</scope>
    <source>
        <strain evidence="2">DSM 44796</strain>
    </source>
</reference>
<sequence length="100" mass="11223">MNPVVREWETVHGDLHWANLMGPKFGLLDRESWGRGPAGTDAATLLNYSLLVPQTVERVRDTTDAGLPAQFYVAARLLHRADRGDHPDLVAPLRRHADSW</sequence>
<accession>A0A1G9R2S7</accession>
<dbReference type="InterPro" id="IPR011009">
    <property type="entry name" value="Kinase-like_dom_sf"/>
</dbReference>
<proteinExistence type="predicted"/>
<name>A0A1G9R2S7_9PSEU</name>
<evidence type="ECO:0000313" key="2">
    <source>
        <dbReference type="Proteomes" id="UP000199682"/>
    </source>
</evidence>